<dbReference type="RefSeq" id="YP_010026158.1">
    <property type="nucleotide sequence ID" value="NC_053743.1"/>
</dbReference>
<comment type="function">
    <text evidence="1">Core subunit of the mitochondrial membrane respiratory chain NADH dehydrogenase (Complex I) that is believed to belong to the minimal assembly required for catalysis. Complex I functions in the transfer of electrons from NADH to the respiratory chain. The immediate electron acceptor for the enzyme is believed to be ubiquinone.</text>
</comment>
<evidence type="ECO:0000256" key="2">
    <source>
        <dbReference type="ARBA" id="ARBA00004448"/>
    </source>
</evidence>
<dbReference type="EMBL" id="MN496304">
    <property type="protein sequence ID" value="QOQ37002.1"/>
    <property type="molecule type" value="Genomic_DNA"/>
</dbReference>
<feature type="transmembrane region" description="Helical" evidence="18">
    <location>
        <begin position="144"/>
        <end position="161"/>
    </location>
</feature>
<geneLocation type="mitochondrion" evidence="20"/>
<feature type="transmembrane region" description="Helical" evidence="18">
    <location>
        <begin position="85"/>
        <end position="107"/>
    </location>
</feature>
<reference evidence="20" key="2">
    <citation type="journal article" date="2020" name="Mitochondrial DNA Part B Resour">
        <title>The complete mitochondrial genome of the lychee stinkbug Mattiphus splendidus (Hemiptera: Tessaratomidae).</title>
        <authorList>
            <person name="Xu S."/>
            <person name="Wu Y."/>
            <person name="Cai W."/>
            <person name="Song F."/>
        </authorList>
    </citation>
    <scope>NUCLEOTIDE SEQUENCE</scope>
</reference>
<evidence type="ECO:0000256" key="3">
    <source>
        <dbReference type="ARBA" id="ARBA00007012"/>
    </source>
</evidence>
<dbReference type="InterPro" id="IPR001750">
    <property type="entry name" value="ND/Mrp_TM"/>
</dbReference>
<evidence type="ECO:0000256" key="12">
    <source>
        <dbReference type="ARBA" id="ARBA00022989"/>
    </source>
</evidence>
<reference evidence="20" key="1">
    <citation type="submission" date="2019-09" db="EMBL/GenBank/DDBJ databases">
        <authorList>
            <person name="Xu S.W."/>
            <person name="Li H."/>
            <person name="Cai W.Z."/>
        </authorList>
    </citation>
    <scope>NUCLEOTIDE SEQUENCE</scope>
</reference>
<keyword evidence="8 18" id="KW-0812">Transmembrane</keyword>
<keyword evidence="16 18" id="KW-0472">Membrane</keyword>
<feature type="transmembrane region" description="Helical" evidence="18">
    <location>
        <begin position="264"/>
        <end position="284"/>
    </location>
</feature>
<dbReference type="PANTHER" id="PTHR46552">
    <property type="entry name" value="NADH-UBIQUINONE OXIDOREDUCTASE CHAIN 2"/>
    <property type="match status" value="1"/>
</dbReference>
<dbReference type="GO" id="GO:0008137">
    <property type="term" value="F:NADH dehydrogenase (ubiquinone) activity"/>
    <property type="evidence" value="ECO:0007669"/>
    <property type="project" value="UniProtKB-EC"/>
</dbReference>
<evidence type="ECO:0000256" key="6">
    <source>
        <dbReference type="ARBA" id="ARBA00022448"/>
    </source>
</evidence>
<evidence type="ECO:0000259" key="19">
    <source>
        <dbReference type="Pfam" id="PF00361"/>
    </source>
</evidence>
<keyword evidence="12 18" id="KW-1133">Transmembrane helix</keyword>
<dbReference type="PRINTS" id="PR01436">
    <property type="entry name" value="NADHDHGNASE2"/>
</dbReference>
<keyword evidence="6" id="KW-0813">Transport</keyword>
<dbReference type="PANTHER" id="PTHR46552:SF1">
    <property type="entry name" value="NADH-UBIQUINONE OXIDOREDUCTASE CHAIN 2"/>
    <property type="match status" value="1"/>
</dbReference>
<keyword evidence="11 18" id="KW-0249">Electron transport</keyword>
<dbReference type="InterPro" id="IPR050175">
    <property type="entry name" value="Complex_I_Subunit_2"/>
</dbReference>
<evidence type="ECO:0000256" key="7">
    <source>
        <dbReference type="ARBA" id="ARBA00022660"/>
    </source>
</evidence>
<evidence type="ECO:0000256" key="15">
    <source>
        <dbReference type="ARBA" id="ARBA00023128"/>
    </source>
</evidence>
<sequence length="327" mass="37935">MYKSKSLFLTITILGTMITMSSNNWMSMWMGLEMNMMSFIPLISKNKSKMSSEASMIYFLTQSLSSMILMFSILMMIYEYSSNNIFNNIIMMALMIKLGAAPFHMWIPEMMAKMSWSSCIMLMTWQKLAPMFMMMNSQINQKTLFMASILSTTIGAIGGLNQTSLKKLMGYSSINHLGWMISINKIQNNWMIYWMIYSLMIIMVCTLFNKYNMLFLNQVNSINMSLAEKASYMMSMLSMGGLPPFLGFIPKWMVIQTLIQDKMFTMILIMIMMSMVTLFFYMRIMSSMILLYPMSNKWMLNNKMSITPMMMILVNLSLPVIMTLNLT</sequence>
<name>A0A7M1IC87_9HEMI</name>
<accession>A0A7M1IC87</accession>
<proteinExistence type="inferred from homology"/>
<evidence type="ECO:0000256" key="1">
    <source>
        <dbReference type="ARBA" id="ARBA00003257"/>
    </source>
</evidence>
<keyword evidence="13 18" id="KW-0520">NAD</keyword>
<comment type="subcellular location">
    <subcellularLocation>
        <location evidence="2 18">Mitochondrion inner membrane</location>
        <topology evidence="2 18">Multi-pass membrane protein</topology>
    </subcellularLocation>
</comment>
<keyword evidence="15 18" id="KW-0496">Mitochondrion</keyword>
<comment type="catalytic activity">
    <reaction evidence="17 18">
        <text>a ubiquinone + NADH + 5 H(+)(in) = a ubiquinol + NAD(+) + 4 H(+)(out)</text>
        <dbReference type="Rhea" id="RHEA:29091"/>
        <dbReference type="Rhea" id="RHEA-COMP:9565"/>
        <dbReference type="Rhea" id="RHEA-COMP:9566"/>
        <dbReference type="ChEBI" id="CHEBI:15378"/>
        <dbReference type="ChEBI" id="CHEBI:16389"/>
        <dbReference type="ChEBI" id="CHEBI:17976"/>
        <dbReference type="ChEBI" id="CHEBI:57540"/>
        <dbReference type="ChEBI" id="CHEBI:57945"/>
        <dbReference type="EC" id="7.1.1.2"/>
    </reaction>
</comment>
<evidence type="ECO:0000256" key="16">
    <source>
        <dbReference type="ARBA" id="ARBA00023136"/>
    </source>
</evidence>
<evidence type="ECO:0000256" key="5">
    <source>
        <dbReference type="ARBA" id="ARBA00021008"/>
    </source>
</evidence>
<evidence type="ECO:0000256" key="10">
    <source>
        <dbReference type="ARBA" id="ARBA00022967"/>
    </source>
</evidence>
<evidence type="ECO:0000256" key="17">
    <source>
        <dbReference type="ARBA" id="ARBA00049551"/>
    </source>
</evidence>
<dbReference type="Pfam" id="PF00361">
    <property type="entry name" value="Proton_antipo_M"/>
    <property type="match status" value="1"/>
</dbReference>
<evidence type="ECO:0000256" key="18">
    <source>
        <dbReference type="RuleBase" id="RU003403"/>
    </source>
</evidence>
<evidence type="ECO:0000256" key="11">
    <source>
        <dbReference type="ARBA" id="ARBA00022982"/>
    </source>
</evidence>
<evidence type="ECO:0000313" key="20">
    <source>
        <dbReference type="EMBL" id="QOQ37002.1"/>
    </source>
</evidence>
<comment type="function">
    <text evidence="18">Core subunit of the mitochondrial membrane respiratory chain NADH dehydrogenase (Complex I) which catalyzes electron transfer from NADH through the respiratory chain, using ubiquinone as an electron acceptor. Essential for the catalytic activity and assembly of complex I.</text>
</comment>
<dbReference type="CTD" id="4536"/>
<keyword evidence="7 18" id="KW-0679">Respiratory chain</keyword>
<dbReference type="GeneID" id="63367232"/>
<dbReference type="InterPro" id="IPR003917">
    <property type="entry name" value="NADH_UbQ_OxRdtase_chain2"/>
</dbReference>
<evidence type="ECO:0000256" key="13">
    <source>
        <dbReference type="ARBA" id="ARBA00023027"/>
    </source>
</evidence>
<feature type="domain" description="NADH:quinone oxidoreductase/Mrp antiporter transmembrane" evidence="19">
    <location>
        <begin position="22"/>
        <end position="276"/>
    </location>
</feature>
<comment type="similarity">
    <text evidence="3 18">Belongs to the complex I subunit 2 family.</text>
</comment>
<organism evidence="20">
    <name type="scientific">Mattiphus splendidus</name>
    <dbReference type="NCBI Taxonomy" id="1603602"/>
    <lineage>
        <taxon>Eukaryota</taxon>
        <taxon>Metazoa</taxon>
        <taxon>Ecdysozoa</taxon>
        <taxon>Arthropoda</taxon>
        <taxon>Hexapoda</taxon>
        <taxon>Insecta</taxon>
        <taxon>Pterygota</taxon>
        <taxon>Neoptera</taxon>
        <taxon>Paraneoptera</taxon>
        <taxon>Hemiptera</taxon>
        <taxon>Heteroptera</taxon>
        <taxon>Panheteroptera</taxon>
        <taxon>Pentatomomorpha</taxon>
        <taxon>Pentatomoidea</taxon>
        <taxon>Tessaratomidae</taxon>
        <taxon>Mattiphus</taxon>
    </lineage>
</organism>
<gene>
    <name evidence="20" type="primary">ND2</name>
</gene>
<feature type="transmembrane region" description="Helical" evidence="18">
    <location>
        <begin position="230"/>
        <end position="252"/>
    </location>
</feature>
<keyword evidence="10 18" id="KW-1278">Translocase</keyword>
<evidence type="ECO:0000256" key="8">
    <source>
        <dbReference type="ARBA" id="ARBA00022692"/>
    </source>
</evidence>
<keyword evidence="14 18" id="KW-0830">Ubiquinone</keyword>
<dbReference type="AlphaFoldDB" id="A0A7M1IC87"/>
<feature type="transmembrane region" description="Helical" evidence="18">
    <location>
        <begin position="56"/>
        <end position="78"/>
    </location>
</feature>
<evidence type="ECO:0000256" key="9">
    <source>
        <dbReference type="ARBA" id="ARBA00022792"/>
    </source>
</evidence>
<feature type="transmembrane region" description="Helical" evidence="18">
    <location>
        <begin position="7"/>
        <end position="26"/>
    </location>
</feature>
<keyword evidence="9 18" id="KW-0999">Mitochondrion inner membrane</keyword>
<dbReference type="EC" id="7.1.1.2" evidence="4 18"/>
<feature type="transmembrane region" description="Helical" evidence="18">
    <location>
        <begin position="190"/>
        <end position="209"/>
    </location>
</feature>
<evidence type="ECO:0000256" key="4">
    <source>
        <dbReference type="ARBA" id="ARBA00012944"/>
    </source>
</evidence>
<dbReference type="GO" id="GO:0006120">
    <property type="term" value="P:mitochondrial electron transport, NADH to ubiquinone"/>
    <property type="evidence" value="ECO:0007669"/>
    <property type="project" value="InterPro"/>
</dbReference>
<feature type="transmembrane region" description="Helical" evidence="18">
    <location>
        <begin position="305"/>
        <end position="324"/>
    </location>
</feature>
<dbReference type="GO" id="GO:0005743">
    <property type="term" value="C:mitochondrial inner membrane"/>
    <property type="evidence" value="ECO:0007669"/>
    <property type="project" value="UniProtKB-SubCell"/>
</dbReference>
<evidence type="ECO:0000256" key="14">
    <source>
        <dbReference type="ARBA" id="ARBA00023075"/>
    </source>
</evidence>
<protein>
    <recommendedName>
        <fullName evidence="5 18">NADH-ubiquinone oxidoreductase chain 2</fullName>
        <ecNumber evidence="4 18">7.1.1.2</ecNumber>
    </recommendedName>
</protein>